<evidence type="ECO:0008006" key="4">
    <source>
        <dbReference type="Google" id="ProtNLM"/>
    </source>
</evidence>
<protein>
    <recommendedName>
        <fullName evidence="4">Phage shock protein B</fullName>
    </recommendedName>
</protein>
<dbReference type="Proteomes" id="UP000199586">
    <property type="component" value="Unassembled WGS sequence"/>
</dbReference>
<feature type="transmembrane region" description="Helical" evidence="1">
    <location>
        <begin position="12"/>
        <end position="32"/>
    </location>
</feature>
<keyword evidence="3" id="KW-1185">Reference proteome</keyword>
<organism evidence="2 3">
    <name type="scientific">Sphingomonas rubra</name>
    <dbReference type="NCBI Taxonomy" id="634430"/>
    <lineage>
        <taxon>Bacteria</taxon>
        <taxon>Pseudomonadati</taxon>
        <taxon>Pseudomonadota</taxon>
        <taxon>Alphaproteobacteria</taxon>
        <taxon>Sphingomonadales</taxon>
        <taxon>Sphingomonadaceae</taxon>
        <taxon>Sphingomonas</taxon>
    </lineage>
</organism>
<proteinExistence type="predicted"/>
<keyword evidence="1" id="KW-0472">Membrane</keyword>
<evidence type="ECO:0000313" key="3">
    <source>
        <dbReference type="Proteomes" id="UP000199586"/>
    </source>
</evidence>
<reference evidence="2 3" key="1">
    <citation type="submission" date="2016-10" db="EMBL/GenBank/DDBJ databases">
        <authorList>
            <person name="de Groot N.N."/>
        </authorList>
    </citation>
    <scope>NUCLEOTIDE SEQUENCE [LARGE SCALE GENOMIC DNA]</scope>
    <source>
        <strain evidence="2 3">CGMCC 1.9113</strain>
    </source>
</reference>
<dbReference type="RefSeq" id="WP_245739226.1">
    <property type="nucleotide sequence ID" value="NZ_FOXP01000006.1"/>
</dbReference>
<keyword evidence="1" id="KW-1133">Transmembrane helix</keyword>
<dbReference type="AlphaFoldDB" id="A0A1I5SXI4"/>
<dbReference type="EMBL" id="FOXP01000006">
    <property type="protein sequence ID" value="SFP75361.1"/>
    <property type="molecule type" value="Genomic_DNA"/>
</dbReference>
<accession>A0A1I5SXI4</accession>
<name>A0A1I5SXI4_9SPHN</name>
<sequence>MTGFLAANAPLVVTLALIVLAIVVVGCALEGFRIWTVHREKMATALNAQAAEKAAQYAANGERLEARVQVLERIATDRGADLHHQIEQLRDTRAVN</sequence>
<evidence type="ECO:0000256" key="1">
    <source>
        <dbReference type="SAM" id="Phobius"/>
    </source>
</evidence>
<dbReference type="STRING" id="634430.SAMN04488241_106218"/>
<gene>
    <name evidence="2" type="ORF">SAMN04488241_106218</name>
</gene>
<evidence type="ECO:0000313" key="2">
    <source>
        <dbReference type="EMBL" id="SFP75361.1"/>
    </source>
</evidence>
<keyword evidence="1" id="KW-0812">Transmembrane</keyword>